<evidence type="ECO:0000259" key="2">
    <source>
        <dbReference type="PROSITE" id="PS50405"/>
    </source>
</evidence>
<evidence type="ECO:0000313" key="4">
    <source>
        <dbReference type="Proteomes" id="UP000737113"/>
    </source>
</evidence>
<evidence type="ECO:0000313" key="3">
    <source>
        <dbReference type="EMBL" id="NMH63690.1"/>
    </source>
</evidence>
<dbReference type="InterPro" id="IPR050983">
    <property type="entry name" value="GST_Omega/HSP26"/>
</dbReference>
<dbReference type="SUPFAM" id="SSF47616">
    <property type="entry name" value="GST C-terminal domain-like"/>
    <property type="match status" value="1"/>
</dbReference>
<dbReference type="InterPro" id="IPR004045">
    <property type="entry name" value="Glutathione_S-Trfase_N"/>
</dbReference>
<dbReference type="SFLD" id="SFLDS00019">
    <property type="entry name" value="Glutathione_Transferase_(cytos"/>
    <property type="match status" value="1"/>
</dbReference>
<dbReference type="PROSITE" id="PS50404">
    <property type="entry name" value="GST_NTER"/>
    <property type="match status" value="1"/>
</dbReference>
<dbReference type="Gene3D" id="1.20.1050.10">
    <property type="match status" value="1"/>
</dbReference>
<dbReference type="PANTHER" id="PTHR43968">
    <property type="match status" value="1"/>
</dbReference>
<dbReference type="InterPro" id="IPR036249">
    <property type="entry name" value="Thioredoxin-like_sf"/>
</dbReference>
<dbReference type="Gene3D" id="3.40.30.10">
    <property type="entry name" value="Glutaredoxin"/>
    <property type="match status" value="1"/>
</dbReference>
<sequence length="222" mass="25522">MKPSPQTLPILYSFRRCPYAMRARMGILLSGQQVMLREILLKHKPEAMLQASPKGTVPVLVLPHAKVIDESLDIMRWALNLADPLGVLPQNPEQQTLSETLLECNDREFKAWLDKYKYADRHPQHPQSHYRAQGLAFIARLEQALEHQDFLICDRPTLADYGIFPFVRQFAGVDSHGFAQAPYPKVQLWLAGLLQSRVFIQAMAKFPNWLETRTECRFPAEL</sequence>
<dbReference type="RefSeq" id="WP_169562331.1">
    <property type="nucleotide sequence ID" value="NZ_JAAXYH010000001.1"/>
</dbReference>
<accession>A0A972G3D5</accession>
<proteinExistence type="predicted"/>
<dbReference type="CDD" id="cd03060">
    <property type="entry name" value="GST_N_Omega_like"/>
    <property type="match status" value="1"/>
</dbReference>
<dbReference type="EMBL" id="JAAXYH010000001">
    <property type="protein sequence ID" value="NMH63690.1"/>
    <property type="molecule type" value="Genomic_DNA"/>
</dbReference>
<dbReference type="AlphaFoldDB" id="A0A972G3D5"/>
<name>A0A972G3D5_9GAMM</name>
<keyword evidence="4" id="KW-1185">Reference proteome</keyword>
<dbReference type="Proteomes" id="UP000737113">
    <property type="component" value="Unassembled WGS sequence"/>
</dbReference>
<evidence type="ECO:0000259" key="1">
    <source>
        <dbReference type="PROSITE" id="PS50404"/>
    </source>
</evidence>
<dbReference type="CDD" id="cd03196">
    <property type="entry name" value="GST_C_5"/>
    <property type="match status" value="1"/>
</dbReference>
<protein>
    <submittedName>
        <fullName evidence="3">Glutathione S-transferase</fullName>
    </submittedName>
</protein>
<gene>
    <name evidence="3" type="ORF">HC757_00630</name>
</gene>
<dbReference type="InterPro" id="IPR040079">
    <property type="entry name" value="Glutathione_S-Trfase"/>
</dbReference>
<dbReference type="GO" id="GO:0005737">
    <property type="term" value="C:cytoplasm"/>
    <property type="evidence" value="ECO:0007669"/>
    <property type="project" value="TreeGrafter"/>
</dbReference>
<organism evidence="3 4">
    <name type="scientific">Shewanella salipaludis</name>
    <dbReference type="NCBI Taxonomy" id="2723052"/>
    <lineage>
        <taxon>Bacteria</taxon>
        <taxon>Pseudomonadati</taxon>
        <taxon>Pseudomonadota</taxon>
        <taxon>Gammaproteobacteria</taxon>
        <taxon>Alteromonadales</taxon>
        <taxon>Shewanellaceae</taxon>
        <taxon>Shewanella</taxon>
    </lineage>
</organism>
<dbReference type="PROSITE" id="PS50405">
    <property type="entry name" value="GST_CTER"/>
    <property type="match status" value="1"/>
</dbReference>
<dbReference type="PANTHER" id="PTHR43968:SF6">
    <property type="entry name" value="GLUTATHIONE S-TRANSFERASE OMEGA"/>
    <property type="match status" value="1"/>
</dbReference>
<dbReference type="Pfam" id="PF13410">
    <property type="entry name" value="GST_C_2"/>
    <property type="match status" value="1"/>
</dbReference>
<reference evidence="3" key="1">
    <citation type="submission" date="2020-04" db="EMBL/GenBank/DDBJ databases">
        <title>Description of Shewanella salipaludis sp. nov., isolated from a salt marsh.</title>
        <authorList>
            <person name="Park S."/>
            <person name="Yoon J.-H."/>
        </authorList>
    </citation>
    <scope>NUCLEOTIDE SEQUENCE</scope>
    <source>
        <strain evidence="3">SHSM-M6</strain>
    </source>
</reference>
<dbReference type="Pfam" id="PF13417">
    <property type="entry name" value="GST_N_3"/>
    <property type="match status" value="1"/>
</dbReference>
<dbReference type="InterPro" id="IPR036282">
    <property type="entry name" value="Glutathione-S-Trfase_C_sf"/>
</dbReference>
<dbReference type="SUPFAM" id="SSF52833">
    <property type="entry name" value="Thioredoxin-like"/>
    <property type="match status" value="1"/>
</dbReference>
<comment type="caution">
    <text evidence="3">The sequence shown here is derived from an EMBL/GenBank/DDBJ whole genome shotgun (WGS) entry which is preliminary data.</text>
</comment>
<feature type="domain" description="GST C-terminal" evidence="2">
    <location>
        <begin position="91"/>
        <end position="218"/>
    </location>
</feature>
<dbReference type="InterPro" id="IPR010987">
    <property type="entry name" value="Glutathione-S-Trfase_C-like"/>
</dbReference>
<feature type="domain" description="GST N-terminal" evidence="1">
    <location>
        <begin position="7"/>
        <end position="86"/>
    </location>
</feature>